<dbReference type="HOGENOM" id="CLU_088979_2_0_1"/>
<keyword evidence="2" id="KW-1185">Reference proteome</keyword>
<evidence type="ECO:0008006" key="3">
    <source>
        <dbReference type="Google" id="ProtNLM"/>
    </source>
</evidence>
<reference evidence="2" key="1">
    <citation type="journal article" date="2014" name="Genome Announc.">
        <title>Genome sequence and annotation of Acremonium chrysogenum, producer of the beta-lactam antibiotic cephalosporin C.</title>
        <authorList>
            <person name="Terfehr D."/>
            <person name="Dahlmann T.A."/>
            <person name="Specht T."/>
            <person name="Zadra I."/>
            <person name="Kuernsteiner H."/>
            <person name="Kueck U."/>
        </authorList>
    </citation>
    <scope>NUCLEOTIDE SEQUENCE [LARGE SCALE GENOMIC DNA]</scope>
    <source>
        <strain evidence="2">ATCC 11550 / CBS 779.69 / DSM 880 / IAM 14645 / JCM 23072 / IMI 49137</strain>
    </source>
</reference>
<sequence length="189" mass="21367">MAAPPEKTIRNLTGKWNLNKSLSNDTDPVLALQGIGWMIRKGIGLASISLDVNVYEAAPTPPNESTDPVTHIDIEQSASGLSSTHEKRCLDETFRPHEDWLFGKCRGKAKWLSIDEIDDEFLKSNWEVESPDSKEFLRSFVENPEAGWDATQIWGFQKIDGVRRYCRNIVVKKGDKRVAVRLVYDYAGN</sequence>
<dbReference type="PANTHER" id="PTHR38115:SF1">
    <property type="entry name" value="LIPOCALIN-LIKE DOMAIN-CONTAINING PROTEIN"/>
    <property type="match status" value="1"/>
</dbReference>
<protein>
    <recommendedName>
        <fullName evidence="3">LCCL domain-containing protein</fullName>
    </recommendedName>
</protein>
<dbReference type="InterPro" id="IPR053037">
    <property type="entry name" value="Pericyclase_pydY-like"/>
</dbReference>
<dbReference type="EMBL" id="JPKY01000047">
    <property type="protein sequence ID" value="KFH44515.1"/>
    <property type="molecule type" value="Genomic_DNA"/>
</dbReference>
<proteinExistence type="predicted"/>
<dbReference type="Proteomes" id="UP000029964">
    <property type="component" value="Unassembled WGS sequence"/>
</dbReference>
<evidence type="ECO:0000313" key="1">
    <source>
        <dbReference type="EMBL" id="KFH44515.1"/>
    </source>
</evidence>
<organism evidence="1 2">
    <name type="scientific">Hapsidospora chrysogenum (strain ATCC 11550 / CBS 779.69 / DSM 880 / IAM 14645 / JCM 23072 / IMI 49137)</name>
    <name type="common">Acremonium chrysogenum</name>
    <dbReference type="NCBI Taxonomy" id="857340"/>
    <lineage>
        <taxon>Eukaryota</taxon>
        <taxon>Fungi</taxon>
        <taxon>Dikarya</taxon>
        <taxon>Ascomycota</taxon>
        <taxon>Pezizomycotina</taxon>
        <taxon>Sordariomycetes</taxon>
        <taxon>Hypocreomycetidae</taxon>
        <taxon>Hypocreales</taxon>
        <taxon>Bionectriaceae</taxon>
        <taxon>Hapsidospora</taxon>
    </lineage>
</organism>
<name>A0A086T583_HAPC1</name>
<evidence type="ECO:0000313" key="2">
    <source>
        <dbReference type="Proteomes" id="UP000029964"/>
    </source>
</evidence>
<dbReference type="PANTHER" id="PTHR38115">
    <property type="entry name" value="LIPOCALIN-LIKE DOMAIN-CONTAINING PROTEIN"/>
    <property type="match status" value="1"/>
</dbReference>
<dbReference type="AlphaFoldDB" id="A0A086T583"/>
<accession>A0A086T583</accession>
<dbReference type="OrthoDB" id="425354at2759"/>
<comment type="caution">
    <text evidence="1">The sequence shown here is derived from an EMBL/GenBank/DDBJ whole genome shotgun (WGS) entry which is preliminary data.</text>
</comment>
<gene>
    <name evidence="1" type="ORF">ACRE_047080</name>
</gene>